<comment type="caution">
    <text evidence="3">The sequence shown here is derived from an EMBL/GenBank/DDBJ whole genome shotgun (WGS) entry which is preliminary data.</text>
</comment>
<evidence type="ECO:0000256" key="1">
    <source>
        <dbReference type="SAM" id="Phobius"/>
    </source>
</evidence>
<name>A0ABQ8VR32_9AGAR</name>
<reference evidence="3" key="1">
    <citation type="submission" date="2022-08" db="EMBL/GenBank/DDBJ databases">
        <title>A Global Phylogenomic Analysis of the Shiitake Genus Lentinula.</title>
        <authorList>
            <consortium name="DOE Joint Genome Institute"/>
            <person name="Sierra-Patev S."/>
            <person name="Min B."/>
            <person name="Naranjo-Ortiz M."/>
            <person name="Looney B."/>
            <person name="Konkel Z."/>
            <person name="Slot J.C."/>
            <person name="Sakamoto Y."/>
            <person name="Steenwyk J.L."/>
            <person name="Rokas A."/>
            <person name="Carro J."/>
            <person name="Camarero S."/>
            <person name="Ferreira P."/>
            <person name="Molpeceres G."/>
            <person name="Ruiz-Duenas F.J."/>
            <person name="Serrano A."/>
            <person name="Henrissat B."/>
            <person name="Drula E."/>
            <person name="Hughes K.W."/>
            <person name="Mata J.L."/>
            <person name="Ishikawa N.K."/>
            <person name="Vargas-Isla R."/>
            <person name="Ushijima S."/>
            <person name="Smith C.A."/>
            <person name="Ahrendt S."/>
            <person name="Andreopoulos W."/>
            <person name="He G."/>
            <person name="Labutti K."/>
            <person name="Lipzen A."/>
            <person name="Ng V."/>
            <person name="Riley R."/>
            <person name="Sandor L."/>
            <person name="Barry K."/>
            <person name="Martinez A.T."/>
            <person name="Xiao Y."/>
            <person name="Gibbons J.G."/>
            <person name="Terashima K."/>
            <person name="Grigoriev I.V."/>
            <person name="Hibbett D.S."/>
        </authorList>
    </citation>
    <scope>NUCLEOTIDE SEQUENCE</scope>
    <source>
        <strain evidence="3">RHP3577 ss4</strain>
    </source>
</reference>
<dbReference type="InterPro" id="IPR053006">
    <property type="entry name" value="Meiosis_regulatory"/>
</dbReference>
<keyword evidence="1" id="KW-0472">Membrane</keyword>
<dbReference type="PANTHER" id="PTHR28094">
    <property type="entry name" value="MEIOTICALLY UP-REGULATED GENE 113 PROTEIN"/>
    <property type="match status" value="1"/>
</dbReference>
<protein>
    <recommendedName>
        <fullName evidence="2">Bacteriophage T5 Orf172 DNA-binding domain-containing protein</fullName>
    </recommendedName>
</protein>
<keyword evidence="1" id="KW-0812">Transmembrane</keyword>
<proteinExistence type="predicted"/>
<dbReference type="Proteomes" id="UP001150217">
    <property type="component" value="Unassembled WGS sequence"/>
</dbReference>
<evidence type="ECO:0000259" key="2">
    <source>
        <dbReference type="Pfam" id="PF10544"/>
    </source>
</evidence>
<organism evidence="3 4">
    <name type="scientific">Lentinula lateritia</name>
    <dbReference type="NCBI Taxonomy" id="40482"/>
    <lineage>
        <taxon>Eukaryota</taxon>
        <taxon>Fungi</taxon>
        <taxon>Dikarya</taxon>
        <taxon>Basidiomycota</taxon>
        <taxon>Agaricomycotina</taxon>
        <taxon>Agaricomycetes</taxon>
        <taxon>Agaricomycetidae</taxon>
        <taxon>Agaricales</taxon>
        <taxon>Marasmiineae</taxon>
        <taxon>Omphalotaceae</taxon>
        <taxon>Lentinula</taxon>
    </lineage>
</organism>
<feature type="transmembrane region" description="Helical" evidence="1">
    <location>
        <begin position="244"/>
        <end position="264"/>
    </location>
</feature>
<sequence length="270" mass="31128">MTNCRTTSRLNGFRLDALPSDKSSERLIVRQKFAQTTRSTNRQYRLRWFMEVVGEQQTFGRIEAESHVYAEGFNICCTGYVNGIMASHRHVHSWIGFGIRVNSVLAPLNDYCHHLLKASVNATTLSSNPSSPTSPLQSYLWDMIMCRPLSSADGRGWIYVFREGRFIYKVGRTNNVACRAREWKYTCPVYPQIWLAAFWTPYAHRTERLVHIALEAICDSRPQIRCACQKTHIEKFMFKGQRDVVEQIIMSTIVFVIATVYGQYGVDVYT</sequence>
<dbReference type="EMBL" id="JANVFT010000024">
    <property type="protein sequence ID" value="KAJ4497065.1"/>
    <property type="molecule type" value="Genomic_DNA"/>
</dbReference>
<dbReference type="Pfam" id="PF10544">
    <property type="entry name" value="T5orf172"/>
    <property type="match status" value="1"/>
</dbReference>
<evidence type="ECO:0000313" key="3">
    <source>
        <dbReference type="EMBL" id="KAJ4497065.1"/>
    </source>
</evidence>
<feature type="domain" description="Bacteriophage T5 Orf172 DNA-binding" evidence="2">
    <location>
        <begin position="156"/>
        <end position="249"/>
    </location>
</feature>
<dbReference type="InterPro" id="IPR018306">
    <property type="entry name" value="Phage_T5_Orf172_DNA-bd"/>
</dbReference>
<keyword evidence="1" id="KW-1133">Transmembrane helix</keyword>
<gene>
    <name evidence="3" type="ORF">C8R41DRAFT_865915</name>
</gene>
<keyword evidence="4" id="KW-1185">Reference proteome</keyword>
<accession>A0ABQ8VR32</accession>
<evidence type="ECO:0000313" key="4">
    <source>
        <dbReference type="Proteomes" id="UP001150217"/>
    </source>
</evidence>
<dbReference type="PANTHER" id="PTHR28094:SF1">
    <property type="entry name" value="MEIOTICALLY UP-REGULATED GENE 113 PROTEIN"/>
    <property type="match status" value="1"/>
</dbReference>